<evidence type="ECO:0000256" key="5">
    <source>
        <dbReference type="PROSITE-ProRule" id="PRU00169"/>
    </source>
</evidence>
<evidence type="ECO:0000313" key="9">
    <source>
        <dbReference type="Proteomes" id="UP000000547"/>
    </source>
</evidence>
<dbReference type="InterPro" id="IPR039420">
    <property type="entry name" value="WalR-like"/>
</dbReference>
<feature type="domain" description="HTH luxR-type" evidence="6">
    <location>
        <begin position="141"/>
        <end position="206"/>
    </location>
</feature>
<accession>Q483K5</accession>
<feature type="domain" description="Response regulatory" evidence="7">
    <location>
        <begin position="3"/>
        <end position="120"/>
    </location>
</feature>
<reference evidence="8" key="1">
    <citation type="journal article" date="2005" name="Proc. Natl. Acad. Sci. U.S.A.">
        <title>The psychrophilic lifestyle as revealed by the genome sequence of Colwellia psychrerythraea 34H through genomic and proteomic analyses.</title>
        <authorList>
            <person name="Methe B.A."/>
            <person name="Nelson K.E."/>
            <person name="Deming J.W."/>
            <person name="Momen B."/>
            <person name="Melamud E."/>
            <person name="Zhang X."/>
            <person name="Moult J."/>
            <person name="Madupu R."/>
            <person name="Nelson W.C."/>
            <person name="Dodson R.J."/>
            <person name="Brinkac L.M."/>
            <person name="Daugherty S.C."/>
            <person name="Durkin A.S."/>
            <person name="DeBoy R.T."/>
            <person name="Kolonay J.F."/>
            <person name="Sullivan S.A."/>
            <person name="Zhou L."/>
            <person name="Davidsen T.M."/>
            <person name="Wu M."/>
            <person name="Huston A.L."/>
            <person name="Lewis M."/>
            <person name="Weaver B."/>
            <person name="Weidman J.F."/>
            <person name="Khouri H."/>
            <person name="Utterback T.R."/>
            <person name="Feldblyum T.V."/>
            <person name="Fraser C.M."/>
        </authorList>
    </citation>
    <scope>NUCLEOTIDE SEQUENCE [LARGE SCALE GENOMIC DNA]</scope>
    <source>
        <strain evidence="8">34H</strain>
    </source>
</reference>
<dbReference type="Gene3D" id="3.40.50.2300">
    <property type="match status" value="1"/>
</dbReference>
<dbReference type="EMBL" id="CP000083">
    <property type="protein sequence ID" value="AAZ28361.1"/>
    <property type="molecule type" value="Genomic_DNA"/>
</dbReference>
<dbReference type="SUPFAM" id="SSF52172">
    <property type="entry name" value="CheY-like"/>
    <property type="match status" value="1"/>
</dbReference>
<evidence type="ECO:0000256" key="1">
    <source>
        <dbReference type="ARBA" id="ARBA00022553"/>
    </source>
</evidence>
<name>Q483K5_COLP3</name>
<dbReference type="InterPro" id="IPR001789">
    <property type="entry name" value="Sig_transdc_resp-reg_receiver"/>
</dbReference>
<keyword evidence="4" id="KW-0804">Transcription</keyword>
<dbReference type="InterPro" id="IPR016032">
    <property type="entry name" value="Sig_transdc_resp-reg_C-effctor"/>
</dbReference>
<organism evidence="8 9">
    <name type="scientific">Colwellia psychrerythraea (strain 34H / ATCC BAA-681)</name>
    <name type="common">Vibrio psychroerythus</name>
    <dbReference type="NCBI Taxonomy" id="167879"/>
    <lineage>
        <taxon>Bacteria</taxon>
        <taxon>Pseudomonadati</taxon>
        <taxon>Pseudomonadota</taxon>
        <taxon>Gammaproteobacteria</taxon>
        <taxon>Alteromonadales</taxon>
        <taxon>Colwelliaceae</taxon>
        <taxon>Colwellia</taxon>
    </lineage>
</organism>
<evidence type="ECO:0000256" key="2">
    <source>
        <dbReference type="ARBA" id="ARBA00023015"/>
    </source>
</evidence>
<evidence type="ECO:0000256" key="4">
    <source>
        <dbReference type="ARBA" id="ARBA00023163"/>
    </source>
</evidence>
<evidence type="ECO:0000259" key="6">
    <source>
        <dbReference type="PROSITE" id="PS50043"/>
    </source>
</evidence>
<evidence type="ECO:0000313" key="8">
    <source>
        <dbReference type="EMBL" id="AAZ28361.1"/>
    </source>
</evidence>
<dbReference type="GO" id="GO:0006355">
    <property type="term" value="P:regulation of DNA-templated transcription"/>
    <property type="evidence" value="ECO:0007669"/>
    <property type="project" value="InterPro"/>
</dbReference>
<keyword evidence="3 8" id="KW-0238">DNA-binding</keyword>
<dbReference type="SMART" id="SM00421">
    <property type="entry name" value="HTH_LUXR"/>
    <property type="match status" value="1"/>
</dbReference>
<protein>
    <submittedName>
        <fullName evidence="8">DNA-binding response regulator, LuxR family</fullName>
    </submittedName>
</protein>
<keyword evidence="1 5" id="KW-0597">Phosphoprotein</keyword>
<dbReference type="SMART" id="SM00448">
    <property type="entry name" value="REC"/>
    <property type="match status" value="1"/>
</dbReference>
<dbReference type="HOGENOM" id="CLU_000445_90_1_6"/>
<dbReference type="KEGG" id="cps:CPS_2033"/>
<dbReference type="Proteomes" id="UP000000547">
    <property type="component" value="Chromosome"/>
</dbReference>
<evidence type="ECO:0000259" key="7">
    <source>
        <dbReference type="PROSITE" id="PS50110"/>
    </source>
</evidence>
<dbReference type="PANTHER" id="PTHR43214">
    <property type="entry name" value="TWO-COMPONENT RESPONSE REGULATOR"/>
    <property type="match status" value="1"/>
</dbReference>
<dbReference type="GO" id="GO:0000160">
    <property type="term" value="P:phosphorelay signal transduction system"/>
    <property type="evidence" value="ECO:0007669"/>
    <property type="project" value="InterPro"/>
</dbReference>
<dbReference type="RefSeq" id="WP_011042855.1">
    <property type="nucleotide sequence ID" value="NC_003910.7"/>
</dbReference>
<evidence type="ECO:0000256" key="3">
    <source>
        <dbReference type="ARBA" id="ARBA00023125"/>
    </source>
</evidence>
<dbReference type="PROSITE" id="PS50043">
    <property type="entry name" value="HTH_LUXR_2"/>
    <property type="match status" value="1"/>
</dbReference>
<dbReference type="InterPro" id="IPR011006">
    <property type="entry name" value="CheY-like_superfamily"/>
</dbReference>
<dbReference type="PROSITE" id="PS00622">
    <property type="entry name" value="HTH_LUXR_1"/>
    <property type="match status" value="1"/>
</dbReference>
<gene>
    <name evidence="8" type="ordered locus">CPS_2033</name>
</gene>
<proteinExistence type="predicted"/>
<dbReference type="AlphaFoldDB" id="Q483K5"/>
<dbReference type="GO" id="GO:0003677">
    <property type="term" value="F:DNA binding"/>
    <property type="evidence" value="ECO:0007669"/>
    <property type="project" value="UniProtKB-KW"/>
</dbReference>
<dbReference type="Pfam" id="PF00072">
    <property type="entry name" value="Response_reg"/>
    <property type="match status" value="1"/>
</dbReference>
<dbReference type="PROSITE" id="PS50110">
    <property type="entry name" value="RESPONSE_REGULATORY"/>
    <property type="match status" value="1"/>
</dbReference>
<dbReference type="CDD" id="cd17535">
    <property type="entry name" value="REC_NarL-like"/>
    <property type="match status" value="1"/>
</dbReference>
<dbReference type="STRING" id="167879.CPS_2033"/>
<sequence length="208" mass="22786">MIKAVIVDDHPLFRQGIRLLLESSGNVEVIGDASNAIEGERLIMGKLPDVAVLDIGLVGESGLQLAEKLRARGYKNAIVMVTMHTEVSIFKRAAAIAKVEGYVLKLDAAEDLENAVYRACNGQKFVSPSLAQEMAWMEDDSQKTDSLLTKREEEVLILIADGLGSDAIALRLDLSKRTIDSHRANIRKKLGLTNSVELTRYAIEQGLI</sequence>
<dbReference type="PANTHER" id="PTHR43214:SF41">
    <property type="entry name" value="NITRATE_NITRITE RESPONSE REGULATOR PROTEIN NARP"/>
    <property type="match status" value="1"/>
</dbReference>
<dbReference type="Pfam" id="PF00196">
    <property type="entry name" value="GerE"/>
    <property type="match status" value="1"/>
</dbReference>
<dbReference type="PRINTS" id="PR00038">
    <property type="entry name" value="HTHLUXR"/>
</dbReference>
<dbReference type="SUPFAM" id="SSF46894">
    <property type="entry name" value="C-terminal effector domain of the bipartite response regulators"/>
    <property type="match status" value="1"/>
</dbReference>
<keyword evidence="2" id="KW-0805">Transcription regulation</keyword>
<dbReference type="InterPro" id="IPR058245">
    <property type="entry name" value="NreC/VraR/RcsB-like_REC"/>
</dbReference>
<dbReference type="InterPro" id="IPR000792">
    <property type="entry name" value="Tscrpt_reg_LuxR_C"/>
</dbReference>
<dbReference type="CDD" id="cd06170">
    <property type="entry name" value="LuxR_C_like"/>
    <property type="match status" value="1"/>
</dbReference>
<feature type="modified residue" description="4-aspartylphosphate" evidence="5">
    <location>
        <position position="54"/>
    </location>
</feature>